<dbReference type="PANTHER" id="PTHR46825">
    <property type="entry name" value="D-ALANYL-D-ALANINE-CARBOXYPEPTIDASE/ENDOPEPTIDASE AMPH"/>
    <property type="match status" value="1"/>
</dbReference>
<organism evidence="4 5">
    <name type="scientific">Sphaerisporangium siamense</name>
    <dbReference type="NCBI Taxonomy" id="795645"/>
    <lineage>
        <taxon>Bacteria</taxon>
        <taxon>Bacillati</taxon>
        <taxon>Actinomycetota</taxon>
        <taxon>Actinomycetes</taxon>
        <taxon>Streptosporangiales</taxon>
        <taxon>Streptosporangiaceae</taxon>
        <taxon>Sphaerisporangium</taxon>
    </lineage>
</organism>
<feature type="transmembrane region" description="Helical" evidence="1">
    <location>
        <begin position="380"/>
        <end position="401"/>
    </location>
</feature>
<proteinExistence type="predicted"/>
<keyword evidence="2" id="KW-0732">Signal</keyword>
<feature type="domain" description="Beta-lactamase-related" evidence="3">
    <location>
        <begin position="47"/>
        <end position="354"/>
    </location>
</feature>
<evidence type="ECO:0000313" key="5">
    <source>
        <dbReference type="Proteomes" id="UP000542210"/>
    </source>
</evidence>
<keyword evidence="1" id="KW-1133">Transmembrane helix</keyword>
<feature type="chain" id="PRO_5031122480" evidence="2">
    <location>
        <begin position="26"/>
        <end position="503"/>
    </location>
</feature>
<reference evidence="4 5" key="1">
    <citation type="submission" date="2020-08" db="EMBL/GenBank/DDBJ databases">
        <title>Sequencing the genomes of 1000 actinobacteria strains.</title>
        <authorList>
            <person name="Klenk H.-P."/>
        </authorList>
    </citation>
    <scope>NUCLEOTIDE SEQUENCE [LARGE SCALE GENOMIC DNA]</scope>
    <source>
        <strain evidence="4 5">DSM 45784</strain>
    </source>
</reference>
<feature type="transmembrane region" description="Helical" evidence="1">
    <location>
        <begin position="443"/>
        <end position="463"/>
    </location>
</feature>
<feature type="signal peptide" evidence="2">
    <location>
        <begin position="1"/>
        <end position="25"/>
    </location>
</feature>
<dbReference type="EMBL" id="JACHND010000001">
    <property type="protein sequence ID" value="MBB4704389.1"/>
    <property type="molecule type" value="Genomic_DNA"/>
</dbReference>
<dbReference type="InterPro" id="IPR001466">
    <property type="entry name" value="Beta-lactam-related"/>
</dbReference>
<evidence type="ECO:0000259" key="3">
    <source>
        <dbReference type="Pfam" id="PF00144"/>
    </source>
</evidence>
<evidence type="ECO:0000256" key="2">
    <source>
        <dbReference type="SAM" id="SignalP"/>
    </source>
</evidence>
<feature type="transmembrane region" description="Helical" evidence="1">
    <location>
        <begin position="413"/>
        <end position="431"/>
    </location>
</feature>
<evidence type="ECO:0000256" key="1">
    <source>
        <dbReference type="SAM" id="Phobius"/>
    </source>
</evidence>
<keyword evidence="1" id="KW-0472">Membrane</keyword>
<evidence type="ECO:0000313" key="4">
    <source>
        <dbReference type="EMBL" id="MBB4704389.1"/>
    </source>
</evidence>
<keyword evidence="1" id="KW-0812">Transmembrane</keyword>
<name>A0A7W7DD80_9ACTN</name>
<feature type="transmembrane region" description="Helical" evidence="1">
    <location>
        <begin position="475"/>
        <end position="494"/>
    </location>
</feature>
<dbReference type="AlphaFoldDB" id="A0A7W7DD80"/>
<comment type="caution">
    <text evidence="4">The sequence shown here is derived from an EMBL/GenBank/DDBJ whole genome shotgun (WGS) entry which is preliminary data.</text>
</comment>
<dbReference type="Gene3D" id="3.40.710.10">
    <property type="entry name" value="DD-peptidase/beta-lactamase superfamily"/>
    <property type="match status" value="1"/>
</dbReference>
<dbReference type="SUPFAM" id="SSF56601">
    <property type="entry name" value="beta-lactamase/transpeptidase-like"/>
    <property type="match status" value="1"/>
</dbReference>
<dbReference type="InterPro" id="IPR012338">
    <property type="entry name" value="Beta-lactam/transpept-like"/>
</dbReference>
<sequence>MMFAVAIAALLAAFFAAPSSLPATAVSTGDHQLAQRVAALLPDSGLAGGSVGLSVAVIEHGKVRKAGLGTTDGSTPVQPETVFETGSAQKVLTATLLADLVETQDIKLTDTLAELWPDTRFADPAVAGITVEQLATHTAGLPSIPTRDDPGFPRALAGYLLADNAYASLNDPVRTLATMTGVHPGTDYSYSNLGYAALGQTLAKADGRDYATALRERVLAPLGMHHTTTRTTPGVPADAALPHGTAGVAAVPWMNPAWAAVGTGTWTTGSDLAAFLIATMRDDAPKPLTLTHRPRAKVSDFSAYDGRVGLGWQLWKANGTRVSWHNGLTNGSRSFIAHTGDDRAVIVLANSTRTPVEKIGFQLLKLSIPEFDEEQSPHPALLALTVLLALGAPALTLLGVARPRRSRLSRPLDRLKVISLLTAGTALWLLALRVGEWGHTPRLVWALGCVLLTNSVVLAAWRWRRLPTTRGRYLWLRWLTFSVPTLIFGALLYADVMVLIHLP</sequence>
<protein>
    <submittedName>
        <fullName evidence="4">CubicO group peptidase (Beta-lactamase class C family)</fullName>
    </submittedName>
</protein>
<dbReference type="PANTHER" id="PTHR46825:SF8">
    <property type="entry name" value="BETA-LACTAMASE-RELATED"/>
    <property type="match status" value="1"/>
</dbReference>
<keyword evidence="5" id="KW-1185">Reference proteome</keyword>
<dbReference type="InterPro" id="IPR050491">
    <property type="entry name" value="AmpC-like"/>
</dbReference>
<dbReference type="Pfam" id="PF00144">
    <property type="entry name" value="Beta-lactamase"/>
    <property type="match status" value="1"/>
</dbReference>
<dbReference type="Proteomes" id="UP000542210">
    <property type="component" value="Unassembled WGS sequence"/>
</dbReference>
<gene>
    <name evidence="4" type="ORF">BJ982_005933</name>
</gene>
<accession>A0A7W7DD80</accession>